<dbReference type="AlphaFoldDB" id="A0A8X6XHQ6"/>
<proteinExistence type="predicted"/>
<feature type="non-terminal residue" evidence="2">
    <location>
        <position position="1"/>
    </location>
</feature>
<comment type="caution">
    <text evidence="2">The sequence shown here is derived from an EMBL/GenBank/DDBJ whole genome shotgun (WGS) entry which is preliminary data.</text>
</comment>
<dbReference type="EMBL" id="BMAV01003851">
    <property type="protein sequence ID" value="GFY43768.1"/>
    <property type="molecule type" value="Genomic_DNA"/>
</dbReference>
<gene>
    <name evidence="1" type="ORF">TNIN_181351</name>
    <name evidence="2" type="ORF">TNIN_41751</name>
</gene>
<sequence length="34" mass="3962">AIRHSSAYSPSNKWALFLERCVCTEQKNLTKDHQ</sequence>
<organism evidence="2 3">
    <name type="scientific">Trichonephila inaurata madagascariensis</name>
    <dbReference type="NCBI Taxonomy" id="2747483"/>
    <lineage>
        <taxon>Eukaryota</taxon>
        <taxon>Metazoa</taxon>
        <taxon>Ecdysozoa</taxon>
        <taxon>Arthropoda</taxon>
        <taxon>Chelicerata</taxon>
        <taxon>Arachnida</taxon>
        <taxon>Araneae</taxon>
        <taxon>Araneomorphae</taxon>
        <taxon>Entelegynae</taxon>
        <taxon>Araneoidea</taxon>
        <taxon>Nephilidae</taxon>
        <taxon>Trichonephila</taxon>
        <taxon>Trichonephila inaurata</taxon>
    </lineage>
</organism>
<evidence type="ECO:0000313" key="2">
    <source>
        <dbReference type="EMBL" id="GFY52900.1"/>
    </source>
</evidence>
<reference evidence="2" key="1">
    <citation type="submission" date="2020-08" db="EMBL/GenBank/DDBJ databases">
        <title>Multicomponent nature underlies the extraordinary mechanical properties of spider dragline silk.</title>
        <authorList>
            <person name="Kono N."/>
            <person name="Nakamura H."/>
            <person name="Mori M."/>
            <person name="Yoshida Y."/>
            <person name="Ohtoshi R."/>
            <person name="Malay A.D."/>
            <person name="Moran D.A.P."/>
            <person name="Tomita M."/>
            <person name="Numata K."/>
            <person name="Arakawa K."/>
        </authorList>
    </citation>
    <scope>NUCLEOTIDE SEQUENCE</scope>
</reference>
<evidence type="ECO:0000313" key="1">
    <source>
        <dbReference type="EMBL" id="GFY43768.1"/>
    </source>
</evidence>
<evidence type="ECO:0000313" key="3">
    <source>
        <dbReference type="Proteomes" id="UP000886998"/>
    </source>
</evidence>
<accession>A0A8X6XHQ6</accession>
<name>A0A8X6XHQ6_9ARAC</name>
<keyword evidence="3" id="KW-1185">Reference proteome</keyword>
<protein>
    <submittedName>
        <fullName evidence="2">Uncharacterized protein</fullName>
    </submittedName>
</protein>
<dbReference type="Proteomes" id="UP000886998">
    <property type="component" value="Unassembled WGS sequence"/>
</dbReference>
<dbReference type="EMBL" id="BMAV01008956">
    <property type="protein sequence ID" value="GFY52900.1"/>
    <property type="molecule type" value="Genomic_DNA"/>
</dbReference>